<dbReference type="HAMAP" id="MF_00920">
    <property type="entry name" value="FtsY"/>
    <property type="match status" value="1"/>
</dbReference>
<dbReference type="RefSeq" id="WP_115792368.1">
    <property type="nucleotide sequence ID" value="NZ_QSLN01000004.1"/>
</dbReference>
<keyword evidence="4 9" id="KW-0378">Hydrolase</keyword>
<keyword evidence="5 9" id="KW-0342">GTP-binding</keyword>
<evidence type="ECO:0000313" key="12">
    <source>
        <dbReference type="EMBL" id="RDV83608.1"/>
    </source>
</evidence>
<dbReference type="InterPro" id="IPR003593">
    <property type="entry name" value="AAA+_ATPase"/>
</dbReference>
<reference evidence="12 13" key="1">
    <citation type="submission" date="2018-08" db="EMBL/GenBank/DDBJ databases">
        <title>Form III RuBisCO-mediated autotrophy in Thermodesulfobium bacteria.</title>
        <authorList>
            <person name="Toshchakov S.V."/>
            <person name="Kublanov I.V."/>
            <person name="Frolov E."/>
            <person name="Bonch-Osmolovskaya E.A."/>
            <person name="Tourova T.P."/>
            <person name="Chernych N.A."/>
            <person name="Lebedinsky A.V."/>
        </authorList>
    </citation>
    <scope>NUCLEOTIDE SEQUENCE [LARGE SCALE GENOMIC DNA]</scope>
    <source>
        <strain evidence="12 13">SR</strain>
    </source>
</reference>
<keyword evidence="13" id="KW-1185">Reference proteome</keyword>
<dbReference type="InterPro" id="IPR042101">
    <property type="entry name" value="SRP54_N_sf"/>
</dbReference>
<dbReference type="Pfam" id="PF00448">
    <property type="entry name" value="SRP54"/>
    <property type="match status" value="1"/>
</dbReference>
<evidence type="ECO:0000256" key="4">
    <source>
        <dbReference type="ARBA" id="ARBA00022801"/>
    </source>
</evidence>
<keyword evidence="3 9" id="KW-0547">Nucleotide-binding</keyword>
<evidence type="ECO:0000256" key="1">
    <source>
        <dbReference type="ARBA" id="ARBA00022475"/>
    </source>
</evidence>
<dbReference type="FunFam" id="1.20.120.140:FF:000002">
    <property type="entry name" value="Signal recognition particle receptor FtsY"/>
    <property type="match status" value="1"/>
</dbReference>
<evidence type="ECO:0000256" key="2">
    <source>
        <dbReference type="ARBA" id="ARBA00022490"/>
    </source>
</evidence>
<accession>A0A3D8P3V1</accession>
<keyword evidence="10" id="KW-0175">Coiled coil</keyword>
<dbReference type="PANTHER" id="PTHR43134">
    <property type="entry name" value="SIGNAL RECOGNITION PARTICLE RECEPTOR SUBUNIT ALPHA"/>
    <property type="match status" value="1"/>
</dbReference>
<dbReference type="EMBL" id="QSLN01000004">
    <property type="protein sequence ID" value="RDV83608.1"/>
    <property type="molecule type" value="Genomic_DNA"/>
</dbReference>
<dbReference type="OrthoDB" id="9804720at2"/>
<comment type="similarity">
    <text evidence="9">Belongs to the GTP-binding SRP family. FtsY subfamily.</text>
</comment>
<dbReference type="Gene3D" id="1.20.120.140">
    <property type="entry name" value="Signal recognition particle SRP54, nucleotide-binding domain"/>
    <property type="match status" value="1"/>
</dbReference>
<dbReference type="AlphaFoldDB" id="A0A3D8P3V1"/>
<dbReference type="InterPro" id="IPR000897">
    <property type="entry name" value="SRP54_GTPase_dom"/>
</dbReference>
<sequence>MGLFDRLKASLGKVRETFTAKIDNVLRRRKIDEELYEELEDTLILADVGVPATEELLERLRARVKTERVEEAEDLRRLLQEEILRLLGEPVPLLLPPSPPAVILLVGVNGTGKTTTAGKLAYFFRQQGKKVLLAAADTFRAAAIDQLEIWAEKSGSLFVRQKEGSDPAAVVFDALQAAKARGVDVVIADTAGRLHTKSHLMAELGKIVRVAAREVEGAPHEVLLVLDATTGQNALSQARLFKEVTGVTGIVLTKLDGTAKGGVVIAIRKELGLPVKFIGTGEKIEDLAPFNPAEFVKAIFD</sequence>
<evidence type="ECO:0000256" key="10">
    <source>
        <dbReference type="SAM" id="Coils"/>
    </source>
</evidence>
<dbReference type="GO" id="GO:0005047">
    <property type="term" value="F:signal recognition particle binding"/>
    <property type="evidence" value="ECO:0007669"/>
    <property type="project" value="TreeGrafter"/>
</dbReference>
<feature type="binding site" evidence="9">
    <location>
        <begin position="107"/>
        <end position="114"/>
    </location>
    <ligand>
        <name>GTP</name>
        <dbReference type="ChEBI" id="CHEBI:37565"/>
    </ligand>
</feature>
<evidence type="ECO:0000256" key="8">
    <source>
        <dbReference type="ARBA" id="ARBA00048027"/>
    </source>
</evidence>
<feature type="binding site" evidence="9">
    <location>
        <begin position="189"/>
        <end position="193"/>
    </location>
    <ligand>
        <name>GTP</name>
        <dbReference type="ChEBI" id="CHEBI:37565"/>
    </ligand>
</feature>
<dbReference type="Pfam" id="PF02881">
    <property type="entry name" value="SRP54_N"/>
    <property type="match status" value="1"/>
</dbReference>
<dbReference type="PANTHER" id="PTHR43134:SF1">
    <property type="entry name" value="SIGNAL RECOGNITION PARTICLE RECEPTOR SUBUNIT ALPHA"/>
    <property type="match status" value="1"/>
</dbReference>
<dbReference type="PROSITE" id="PS00300">
    <property type="entry name" value="SRP54"/>
    <property type="match status" value="1"/>
</dbReference>
<comment type="caution">
    <text evidence="12">The sequence shown here is derived from an EMBL/GenBank/DDBJ whole genome shotgun (WGS) entry which is preliminary data.</text>
</comment>
<dbReference type="GO" id="GO:0003924">
    <property type="term" value="F:GTPase activity"/>
    <property type="evidence" value="ECO:0007669"/>
    <property type="project" value="UniProtKB-UniRule"/>
</dbReference>
<dbReference type="InterPro" id="IPR004390">
    <property type="entry name" value="SR_rcpt_FtsY"/>
</dbReference>
<dbReference type="GO" id="GO:0005737">
    <property type="term" value="C:cytoplasm"/>
    <property type="evidence" value="ECO:0007669"/>
    <property type="project" value="UniProtKB-SubCell"/>
</dbReference>
<organism evidence="12 13">
    <name type="scientific">Ammonifex thiophilus</name>
    <dbReference type="NCBI Taxonomy" id="444093"/>
    <lineage>
        <taxon>Bacteria</taxon>
        <taxon>Bacillati</taxon>
        <taxon>Bacillota</taxon>
        <taxon>Clostridia</taxon>
        <taxon>Thermoanaerobacterales</taxon>
        <taxon>Thermoanaerobacteraceae</taxon>
        <taxon>Ammonifex</taxon>
    </lineage>
</organism>
<keyword evidence="2 9" id="KW-0963">Cytoplasm</keyword>
<proteinExistence type="inferred from homology"/>
<dbReference type="SMART" id="SM00963">
    <property type="entry name" value="SRP54_N"/>
    <property type="match status" value="1"/>
</dbReference>
<dbReference type="NCBIfam" id="TIGR00064">
    <property type="entry name" value="ftsY"/>
    <property type="match status" value="1"/>
</dbReference>
<comment type="subunit">
    <text evidence="9">Part of the signal recognition particle protein translocation system, which is composed of SRP and FtsY.</text>
</comment>
<dbReference type="SMART" id="SM00382">
    <property type="entry name" value="AAA"/>
    <property type="match status" value="1"/>
</dbReference>
<comment type="function">
    <text evidence="9">Involved in targeting and insertion of nascent membrane proteins into the cytoplasmic membrane. Acts as a receptor for the complex formed by the signal recognition particle (SRP) and the ribosome-nascent chain (RNC).</text>
</comment>
<evidence type="ECO:0000313" key="13">
    <source>
        <dbReference type="Proteomes" id="UP000256329"/>
    </source>
</evidence>
<keyword evidence="1 9" id="KW-1003">Cell membrane</keyword>
<evidence type="ECO:0000256" key="5">
    <source>
        <dbReference type="ARBA" id="ARBA00023134"/>
    </source>
</evidence>
<dbReference type="SUPFAM" id="SSF47364">
    <property type="entry name" value="Domain of the SRP/SRP receptor G-proteins"/>
    <property type="match status" value="1"/>
</dbReference>
<dbReference type="InterPro" id="IPR013822">
    <property type="entry name" value="Signal_recog_particl_SRP54_hlx"/>
</dbReference>
<comment type="catalytic activity">
    <reaction evidence="8 9">
        <text>GTP + H2O = GDP + phosphate + H(+)</text>
        <dbReference type="Rhea" id="RHEA:19669"/>
        <dbReference type="ChEBI" id="CHEBI:15377"/>
        <dbReference type="ChEBI" id="CHEBI:15378"/>
        <dbReference type="ChEBI" id="CHEBI:37565"/>
        <dbReference type="ChEBI" id="CHEBI:43474"/>
        <dbReference type="ChEBI" id="CHEBI:58189"/>
        <dbReference type="EC" id="3.6.5.4"/>
    </reaction>
</comment>
<dbReference type="GO" id="GO:0005525">
    <property type="term" value="F:GTP binding"/>
    <property type="evidence" value="ECO:0007669"/>
    <property type="project" value="UniProtKB-UniRule"/>
</dbReference>
<feature type="coiled-coil region" evidence="10">
    <location>
        <begin position="22"/>
        <end position="89"/>
    </location>
</feature>
<dbReference type="SUPFAM" id="SSF52540">
    <property type="entry name" value="P-loop containing nucleoside triphosphate hydrolases"/>
    <property type="match status" value="1"/>
</dbReference>
<dbReference type="SMART" id="SM00962">
    <property type="entry name" value="SRP54"/>
    <property type="match status" value="1"/>
</dbReference>
<dbReference type="EC" id="3.6.5.4" evidence="9"/>
<feature type="binding site" evidence="9">
    <location>
        <begin position="253"/>
        <end position="256"/>
    </location>
    <ligand>
        <name>GTP</name>
        <dbReference type="ChEBI" id="CHEBI:37565"/>
    </ligand>
</feature>
<evidence type="ECO:0000256" key="6">
    <source>
        <dbReference type="ARBA" id="ARBA00023136"/>
    </source>
</evidence>
<gene>
    <name evidence="9" type="primary">ftsY</name>
    <name evidence="12" type="ORF">DXX99_04735</name>
</gene>
<dbReference type="InterPro" id="IPR036225">
    <property type="entry name" value="SRP/SRP_N"/>
</dbReference>
<dbReference type="GO" id="GO:0005886">
    <property type="term" value="C:plasma membrane"/>
    <property type="evidence" value="ECO:0007669"/>
    <property type="project" value="UniProtKB-SubCell"/>
</dbReference>
<evidence type="ECO:0000259" key="11">
    <source>
        <dbReference type="PROSITE" id="PS00300"/>
    </source>
</evidence>
<evidence type="ECO:0000256" key="3">
    <source>
        <dbReference type="ARBA" id="ARBA00022741"/>
    </source>
</evidence>
<dbReference type="Gene3D" id="3.40.50.300">
    <property type="entry name" value="P-loop containing nucleotide triphosphate hydrolases"/>
    <property type="match status" value="1"/>
</dbReference>
<name>A0A3D8P3V1_9THEO</name>
<evidence type="ECO:0000256" key="7">
    <source>
        <dbReference type="ARBA" id="ARBA00023170"/>
    </source>
</evidence>
<keyword evidence="7 9" id="KW-0675">Receptor</keyword>
<evidence type="ECO:0000256" key="9">
    <source>
        <dbReference type="HAMAP-Rule" id="MF_00920"/>
    </source>
</evidence>
<keyword evidence="6 9" id="KW-0472">Membrane</keyword>
<feature type="domain" description="SRP54-type proteins GTP-binding" evidence="11">
    <location>
        <begin position="274"/>
        <end position="287"/>
    </location>
</feature>
<dbReference type="FunFam" id="3.40.50.300:FF:000053">
    <property type="entry name" value="Signal recognition particle receptor FtsY"/>
    <property type="match status" value="1"/>
</dbReference>
<dbReference type="Proteomes" id="UP000256329">
    <property type="component" value="Unassembled WGS sequence"/>
</dbReference>
<comment type="subcellular location">
    <subcellularLocation>
        <location evidence="9">Cell membrane</location>
        <topology evidence="9">Peripheral membrane protein</topology>
        <orientation evidence="9">Cytoplasmic side</orientation>
    </subcellularLocation>
    <subcellularLocation>
        <location evidence="9">Cytoplasm</location>
    </subcellularLocation>
</comment>
<dbReference type="InterPro" id="IPR027417">
    <property type="entry name" value="P-loop_NTPase"/>
</dbReference>
<dbReference type="CDD" id="cd17874">
    <property type="entry name" value="FtsY"/>
    <property type="match status" value="1"/>
</dbReference>
<dbReference type="GO" id="GO:0006614">
    <property type="term" value="P:SRP-dependent cotranslational protein targeting to membrane"/>
    <property type="evidence" value="ECO:0007669"/>
    <property type="project" value="InterPro"/>
</dbReference>
<protein>
    <recommendedName>
        <fullName evidence="9">Signal recognition particle receptor FtsY</fullName>
        <shortName evidence="9">SRP receptor</shortName>
        <ecNumber evidence="9">3.6.5.4</ecNumber>
    </recommendedName>
</protein>